<organism evidence="2">
    <name type="scientific">Bradyrhizobium barranii subsp. barranii</name>
    <dbReference type="NCBI Taxonomy" id="2823807"/>
    <lineage>
        <taxon>Bacteria</taxon>
        <taxon>Pseudomonadati</taxon>
        <taxon>Pseudomonadota</taxon>
        <taxon>Alphaproteobacteria</taxon>
        <taxon>Hyphomicrobiales</taxon>
        <taxon>Nitrobacteraceae</taxon>
        <taxon>Bradyrhizobium</taxon>
        <taxon>Bradyrhizobium barranii</taxon>
    </lineage>
</organism>
<dbReference type="Pfam" id="PF00149">
    <property type="entry name" value="Metallophos"/>
    <property type="match status" value="1"/>
</dbReference>
<dbReference type="GO" id="GO:0016787">
    <property type="term" value="F:hydrolase activity"/>
    <property type="evidence" value="ECO:0007669"/>
    <property type="project" value="InterPro"/>
</dbReference>
<name>A0A939S197_9BRAD</name>
<dbReference type="PANTHER" id="PTHR37844:SF2">
    <property type="entry name" value="SER_THR PROTEIN PHOSPHATASE SUPERFAMILY (AFU_ORTHOLOGUE AFUA_1G14840)"/>
    <property type="match status" value="1"/>
</dbReference>
<dbReference type="InterPro" id="IPR004843">
    <property type="entry name" value="Calcineurin-like_PHP"/>
</dbReference>
<dbReference type="EMBL" id="JAGEMI010000001">
    <property type="protein sequence ID" value="MBO1863139.1"/>
    <property type="molecule type" value="Genomic_DNA"/>
</dbReference>
<proteinExistence type="predicted"/>
<dbReference type="AlphaFoldDB" id="A0A939S197"/>
<accession>A0A939S197</accession>
<dbReference type="PANTHER" id="PTHR37844">
    <property type="entry name" value="SER/THR PROTEIN PHOSPHATASE SUPERFAMILY (AFU_ORTHOLOGUE AFUA_1G14840)"/>
    <property type="match status" value="1"/>
</dbReference>
<sequence>MRIQIFSDLHADVLPIKPIVLAEGIDVVVVAGDTCEGARRAFERLRQIVPLAIPIVMVMGNHEHYRRFLPPELEEARALAPSFNVHLLEDAEVALGGARFVGATLWTDYRLFGDNRQIPVMQTCAAAMNDHRRIGWLKKPWLRFRPQEAELLHQRSRSFIEEALGSLFPGPTVVVTHHAVHRNSVVPIYRDDWVTAAFVSDLSELIEAYQPALWVHGHVHNSFDYRVGQTRIIANPHGYGKENPAFDCTLVVEIEA</sequence>
<evidence type="ECO:0000313" key="3">
    <source>
        <dbReference type="EMBL" id="UEM15948.1"/>
    </source>
</evidence>
<dbReference type="InterPro" id="IPR029052">
    <property type="entry name" value="Metallo-depent_PP-like"/>
</dbReference>
<evidence type="ECO:0000313" key="4">
    <source>
        <dbReference type="Proteomes" id="UP000664702"/>
    </source>
</evidence>
<dbReference type="Proteomes" id="UP000664702">
    <property type="component" value="Chromosome"/>
</dbReference>
<evidence type="ECO:0000313" key="2">
    <source>
        <dbReference type="EMBL" id="MBO1863139.1"/>
    </source>
</evidence>
<feature type="domain" description="Calcineurin-like phosphoesterase" evidence="1">
    <location>
        <begin position="1"/>
        <end position="221"/>
    </location>
</feature>
<reference evidence="3 4" key="2">
    <citation type="journal article" date="2022" name="Int. J. Syst. Evol. Microbiol.">
        <title>Strains of Bradyrhizobium barranii sp. nov. associated with legumes native to Canada are symbionts of soybeans and belong to different subspecies (subsp. barranii subsp. nov. and subsp. apii subsp. nov.) and symbiovars (sv. glycinearum and sv. septentrionale).</title>
        <authorList>
            <person name="Bromfield E.S.P."/>
            <person name="Cloutier S."/>
            <person name="Wasai-Hara S."/>
            <person name="Minamisawa K."/>
        </authorList>
    </citation>
    <scope>NUCLEOTIDE SEQUENCE [LARGE SCALE GENOMIC DNA]</scope>
    <source>
        <strain evidence="3 4">144S4</strain>
    </source>
</reference>
<dbReference type="EMBL" id="CP086136">
    <property type="protein sequence ID" value="UEM15948.1"/>
    <property type="molecule type" value="Genomic_DNA"/>
</dbReference>
<dbReference type="Gene3D" id="3.60.21.10">
    <property type="match status" value="1"/>
</dbReference>
<dbReference type="SUPFAM" id="SSF56300">
    <property type="entry name" value="Metallo-dependent phosphatases"/>
    <property type="match status" value="1"/>
</dbReference>
<dbReference type="RefSeq" id="WP_208085799.1">
    <property type="nucleotide sequence ID" value="NZ_CP086136.1"/>
</dbReference>
<dbReference type="KEGG" id="bban:J4G43_018080"/>
<gene>
    <name evidence="3" type="ORF">J4G43_018080</name>
    <name evidence="2" type="ORF">J4G43_20160</name>
</gene>
<protein>
    <submittedName>
        <fullName evidence="2 3">Metallophosphoesterase</fullName>
    </submittedName>
</protein>
<reference evidence="2" key="1">
    <citation type="submission" date="2021-03" db="EMBL/GenBank/DDBJ databases">
        <title>Whole Genome Sequence of Bradyrhizobium sp. Strain 144S4.</title>
        <authorList>
            <person name="Bromfield E.S.P."/>
            <person name="Cloutier S."/>
        </authorList>
    </citation>
    <scope>NUCLEOTIDE SEQUENCE [LARGE SCALE GENOMIC DNA]</scope>
    <source>
        <strain evidence="2">144S4</strain>
    </source>
</reference>
<evidence type="ECO:0000259" key="1">
    <source>
        <dbReference type="Pfam" id="PF00149"/>
    </source>
</evidence>